<dbReference type="PANTHER" id="PTHR33525:SF4">
    <property type="entry name" value="CYCLIC DI-GMP PHOSPHODIESTERASE CDGJ"/>
    <property type="match status" value="1"/>
</dbReference>
<dbReference type="AlphaFoldDB" id="A0A923KZ76"/>
<accession>A0A923KZ76</accession>
<name>A0A923KZ76_9BURK</name>
<dbReference type="InterPro" id="IPR035919">
    <property type="entry name" value="EAL_sf"/>
</dbReference>
<gene>
    <name evidence="2" type="ORF">H8K47_09590</name>
</gene>
<evidence type="ECO:0000259" key="1">
    <source>
        <dbReference type="PROSITE" id="PS51833"/>
    </source>
</evidence>
<dbReference type="PROSITE" id="PS51833">
    <property type="entry name" value="HDOD"/>
    <property type="match status" value="1"/>
</dbReference>
<dbReference type="SUPFAM" id="SSF141868">
    <property type="entry name" value="EAL domain-like"/>
    <property type="match status" value="1"/>
</dbReference>
<evidence type="ECO:0000313" key="2">
    <source>
        <dbReference type="EMBL" id="MBC3935615.1"/>
    </source>
</evidence>
<organism evidence="2 3">
    <name type="scientific">Undibacterium rugosum</name>
    <dbReference type="NCBI Taxonomy" id="2762291"/>
    <lineage>
        <taxon>Bacteria</taxon>
        <taxon>Pseudomonadati</taxon>
        <taxon>Pseudomonadota</taxon>
        <taxon>Betaproteobacteria</taxon>
        <taxon>Burkholderiales</taxon>
        <taxon>Oxalobacteraceae</taxon>
        <taxon>Undibacterium</taxon>
    </lineage>
</organism>
<dbReference type="InterPro" id="IPR052340">
    <property type="entry name" value="RNase_Y/CdgJ"/>
</dbReference>
<comment type="caution">
    <text evidence="2">The sequence shown here is derived from an EMBL/GenBank/DDBJ whole genome shotgun (WGS) entry which is preliminary data.</text>
</comment>
<dbReference type="SUPFAM" id="SSF109604">
    <property type="entry name" value="HD-domain/PDEase-like"/>
    <property type="match status" value="1"/>
</dbReference>
<dbReference type="RefSeq" id="WP_186881177.1">
    <property type="nucleotide sequence ID" value="NZ_JACOGG010000008.1"/>
</dbReference>
<dbReference type="Proteomes" id="UP000612361">
    <property type="component" value="Unassembled WGS sequence"/>
</dbReference>
<dbReference type="InterPro" id="IPR013976">
    <property type="entry name" value="HDOD"/>
</dbReference>
<feature type="domain" description="HDOD" evidence="1">
    <location>
        <begin position="185"/>
        <end position="388"/>
    </location>
</feature>
<dbReference type="EMBL" id="JACOGG010000008">
    <property type="protein sequence ID" value="MBC3935615.1"/>
    <property type="molecule type" value="Genomic_DNA"/>
</dbReference>
<evidence type="ECO:0000313" key="3">
    <source>
        <dbReference type="Proteomes" id="UP000612361"/>
    </source>
</evidence>
<protein>
    <submittedName>
        <fullName evidence="2">HDOD domain-containing protein</fullName>
    </submittedName>
</protein>
<dbReference type="Pfam" id="PF08668">
    <property type="entry name" value="HDOD"/>
    <property type="match status" value="1"/>
</dbReference>
<proteinExistence type="predicted"/>
<reference evidence="2" key="1">
    <citation type="submission" date="2020-08" db="EMBL/GenBank/DDBJ databases">
        <title>Novel species isolated from subtropical streams in China.</title>
        <authorList>
            <person name="Lu H."/>
        </authorList>
    </citation>
    <scope>NUCLEOTIDE SEQUENCE</scope>
    <source>
        <strain evidence="2">CY7W</strain>
    </source>
</reference>
<keyword evidence="3" id="KW-1185">Reference proteome</keyword>
<dbReference type="PANTHER" id="PTHR33525">
    <property type="match status" value="1"/>
</dbReference>
<sequence length="396" mass="44451">MTQSTVITTFLPVFNQQQQLLALCPDFAALDQDAVIAALQHWKQLELFEQLPTLNWMVHVRDLSLLPTDLHQRLPANKIMLCIPEQVCQDQELQTRLKHFARSGFRIYTDDFQSVSDLAWSDTRDIVIDSQAGVPFSAKLWMLRLPQGQHWAKNVGTAAVLEQAVMTGFKLFSGDYAFHPAKNNSAADSSAKTRLLKLLGLVARDADSKELEDLFKQDANLSYLLFRLVSSAAFAQTVKVSNFGQAINLLGRRQLQRWLQLLLYAKQSDQGGALNPLMARAAFRAAMMEALAQRMGFNRDMSDGAFMVGMFSLLDTLFTSPLAEVLQPLSLQEDYVAALLQRSGPLGRCLQLTEMADRHYQATLRGMLTELALSDDDYLLSVTHAFAWVNQVCKDM</sequence>
<dbReference type="Gene3D" id="1.10.3210.10">
    <property type="entry name" value="Hypothetical protein af1432"/>
    <property type="match status" value="1"/>
</dbReference>